<protein>
    <submittedName>
        <fullName evidence="4">Allophanate hydrolase</fullName>
        <ecNumber evidence="4">3.5.1.54</ecNumber>
    </submittedName>
</protein>
<dbReference type="Gene3D" id="3.90.1300.10">
    <property type="entry name" value="Amidase signature (AS) domain"/>
    <property type="match status" value="1"/>
</dbReference>
<reference evidence="4 5" key="1">
    <citation type="submission" date="2022-07" db="EMBL/GenBank/DDBJ databases">
        <title>Novel species in genus cellulomonas.</title>
        <authorList>
            <person name="Ye L."/>
        </authorList>
    </citation>
    <scope>NUCLEOTIDE SEQUENCE [LARGE SCALE GENOMIC DNA]</scope>
    <source>
        <strain evidence="5">zg-Y338</strain>
    </source>
</reference>
<sequence length="580" mass="59308">MTSAQTRGTTPSTTAPTERVREAYRRDAAAGRPEVWLTLRPEADVLADAATVESRLAAGEDLPLAGLVLAVKDNVDVAGLPTTAGHPDFAYTPERTATAVQRLIDAGVVVMGKTALDQFATGLTGARSLAGAVRSAADPERVSGGSSSGSGAAVGLGIADLAIATDTAGSGRVPAAFNGVIGVKPTYGLVPKDGVVPACPSYDCVTVLAPSLGLATQAIRTMTGPSALDPASRDWPSDARLGAPAAPRVAVPRDEDLDTLGPQAREHFAAAAQRLEARGAVVATIDLTPFVHAARLLYDGALVAERHASFGEFLAAHPEHAEPSVAAIASVAAQVTGSAVVRDQELLRSLRAEAMAAFEGFDALLTPTAPSHPTVAAVLADPIAVNSGLGVYTNFVNLLGLAAVAVPAGESASEGLFGVTVVTRAFEDQVGLDLAGWLLDEEPGQPYPTTGVPTVVFGAHLRGEARNHELEELGARFVREVVTAPDYRMHVTDDGGRPIVVPAAAGAGQSFPGEEWLLSEAALGRLVTRVAAPLALGHVTLADGSSVVGFAGAVIGHEGDISAAGGWRAHRRGLDALLVH</sequence>
<gene>
    <name evidence="4" type="primary">atzF</name>
    <name evidence="4" type="ORF">NP064_02095</name>
</gene>
<dbReference type="InterPro" id="IPR036928">
    <property type="entry name" value="AS_sf"/>
</dbReference>
<dbReference type="SUPFAM" id="SSF75304">
    <property type="entry name" value="Amidase signature (AS) enzymes"/>
    <property type="match status" value="1"/>
</dbReference>
<dbReference type="Pfam" id="PF01425">
    <property type="entry name" value="Amidase"/>
    <property type="match status" value="1"/>
</dbReference>
<dbReference type="NCBIfam" id="TIGR02713">
    <property type="entry name" value="allophanate_hyd"/>
    <property type="match status" value="1"/>
</dbReference>
<organism evidence="4 5">
    <name type="scientific">Cellulomonas chengniuliangii</name>
    <dbReference type="NCBI Taxonomy" id="2968084"/>
    <lineage>
        <taxon>Bacteria</taxon>
        <taxon>Bacillati</taxon>
        <taxon>Actinomycetota</taxon>
        <taxon>Actinomycetes</taxon>
        <taxon>Micrococcales</taxon>
        <taxon>Cellulomonadaceae</taxon>
        <taxon>Cellulomonas</taxon>
    </lineage>
</organism>
<dbReference type="EC" id="3.5.1.54" evidence="4"/>
<feature type="domain" description="Allophanate hydrolase C-terminal" evidence="3">
    <location>
        <begin position="454"/>
        <end position="570"/>
    </location>
</feature>
<dbReference type="RefSeq" id="WP_227568173.1">
    <property type="nucleotide sequence ID" value="NZ_CP101988.1"/>
</dbReference>
<accession>A0ABY5L0W8</accession>
<evidence type="ECO:0000256" key="1">
    <source>
        <dbReference type="SAM" id="MobiDB-lite"/>
    </source>
</evidence>
<proteinExistence type="predicted"/>
<dbReference type="Gene3D" id="3.10.490.10">
    <property type="entry name" value="Gamma-glutamyl cyclotransferase-like"/>
    <property type="match status" value="1"/>
</dbReference>
<feature type="region of interest" description="Disordered" evidence="1">
    <location>
        <begin position="1"/>
        <end position="21"/>
    </location>
</feature>
<evidence type="ECO:0000313" key="5">
    <source>
        <dbReference type="Proteomes" id="UP001316189"/>
    </source>
</evidence>
<dbReference type="PANTHER" id="PTHR11895:SF169">
    <property type="entry name" value="GLUTAMYL-TRNA(GLN) AMIDOTRANSFERASE"/>
    <property type="match status" value="1"/>
</dbReference>
<name>A0ABY5L0W8_9CELL</name>
<dbReference type="GO" id="GO:0004039">
    <property type="term" value="F:allophanate hydrolase activity"/>
    <property type="evidence" value="ECO:0007669"/>
    <property type="project" value="UniProtKB-EC"/>
</dbReference>
<evidence type="ECO:0000259" key="2">
    <source>
        <dbReference type="Pfam" id="PF01425"/>
    </source>
</evidence>
<dbReference type="InterPro" id="IPR014085">
    <property type="entry name" value="Allophanate_hydrolase"/>
</dbReference>
<feature type="domain" description="Amidase" evidence="2">
    <location>
        <begin position="23"/>
        <end position="429"/>
    </location>
</feature>
<dbReference type="PANTHER" id="PTHR11895">
    <property type="entry name" value="TRANSAMIDASE"/>
    <property type="match status" value="1"/>
</dbReference>
<evidence type="ECO:0000313" key="4">
    <source>
        <dbReference type="EMBL" id="UUI75733.1"/>
    </source>
</evidence>
<dbReference type="InterPro" id="IPR053844">
    <property type="entry name" value="AH_C"/>
</dbReference>
<dbReference type="Pfam" id="PF21986">
    <property type="entry name" value="AH_C"/>
    <property type="match status" value="1"/>
</dbReference>
<dbReference type="InterPro" id="IPR000120">
    <property type="entry name" value="Amidase"/>
</dbReference>
<dbReference type="Gene3D" id="1.20.58.1700">
    <property type="match status" value="1"/>
</dbReference>
<dbReference type="EMBL" id="CP101988">
    <property type="protein sequence ID" value="UUI75733.1"/>
    <property type="molecule type" value="Genomic_DNA"/>
</dbReference>
<dbReference type="NCBIfam" id="NF006043">
    <property type="entry name" value="PRK08186.1"/>
    <property type="match status" value="1"/>
</dbReference>
<feature type="compositionally biased region" description="Low complexity" evidence="1">
    <location>
        <begin position="1"/>
        <end position="17"/>
    </location>
</feature>
<evidence type="ECO:0000259" key="3">
    <source>
        <dbReference type="Pfam" id="PF21986"/>
    </source>
</evidence>
<keyword evidence="5" id="KW-1185">Reference proteome</keyword>
<dbReference type="InterPro" id="IPR023631">
    <property type="entry name" value="Amidase_dom"/>
</dbReference>
<keyword evidence="4" id="KW-0378">Hydrolase</keyword>
<dbReference type="Proteomes" id="UP001316189">
    <property type="component" value="Chromosome"/>
</dbReference>